<protein>
    <submittedName>
        <fullName evidence="2">Uncharacterized protein</fullName>
    </submittedName>
</protein>
<gene>
    <name evidence="2" type="ORF">CURHAP_LOCUS15656</name>
</gene>
<keyword evidence="1" id="KW-0812">Transmembrane</keyword>
<feature type="transmembrane region" description="Helical" evidence="1">
    <location>
        <begin position="20"/>
        <end position="46"/>
    </location>
</feature>
<keyword evidence="1" id="KW-1133">Transmembrane helix</keyword>
<keyword evidence="1" id="KW-0472">Membrane</keyword>
<name>A0A6J5U405_PRUAR</name>
<dbReference type="EMBL" id="CAEKDK010000002">
    <property type="protein sequence ID" value="CAB4269845.1"/>
    <property type="molecule type" value="Genomic_DNA"/>
</dbReference>
<evidence type="ECO:0000313" key="3">
    <source>
        <dbReference type="Proteomes" id="UP000507222"/>
    </source>
</evidence>
<evidence type="ECO:0000256" key="1">
    <source>
        <dbReference type="SAM" id="Phobius"/>
    </source>
</evidence>
<dbReference type="PROSITE" id="PS51257">
    <property type="entry name" value="PROKAR_LIPOPROTEIN"/>
    <property type="match status" value="1"/>
</dbReference>
<reference evidence="2 3" key="1">
    <citation type="submission" date="2020-05" db="EMBL/GenBank/DDBJ databases">
        <authorList>
            <person name="Campoy J."/>
            <person name="Schneeberger K."/>
            <person name="Spophaly S."/>
        </authorList>
    </citation>
    <scope>NUCLEOTIDE SEQUENCE [LARGE SCALE GENOMIC DNA]</scope>
    <source>
        <strain evidence="2">PruArmRojPasFocal</strain>
    </source>
</reference>
<accession>A0A6J5U405</accession>
<dbReference type="Proteomes" id="UP000507222">
    <property type="component" value="Unassembled WGS sequence"/>
</dbReference>
<evidence type="ECO:0000313" key="2">
    <source>
        <dbReference type="EMBL" id="CAB4269845.1"/>
    </source>
</evidence>
<sequence length="91" mass="9845">MLKYAWRLYLLKSSVITGYYFIWSTSSVAIFLACLGLTVLPVNVLLEATSATCLKKGGPFKCKLITPISSHVIEAFSGTTMADCFSTEAGP</sequence>
<dbReference type="AlphaFoldDB" id="A0A6J5U405"/>
<proteinExistence type="predicted"/>
<organism evidence="2 3">
    <name type="scientific">Prunus armeniaca</name>
    <name type="common">Apricot</name>
    <name type="synonym">Armeniaca vulgaris</name>
    <dbReference type="NCBI Taxonomy" id="36596"/>
    <lineage>
        <taxon>Eukaryota</taxon>
        <taxon>Viridiplantae</taxon>
        <taxon>Streptophyta</taxon>
        <taxon>Embryophyta</taxon>
        <taxon>Tracheophyta</taxon>
        <taxon>Spermatophyta</taxon>
        <taxon>Magnoliopsida</taxon>
        <taxon>eudicotyledons</taxon>
        <taxon>Gunneridae</taxon>
        <taxon>Pentapetalae</taxon>
        <taxon>rosids</taxon>
        <taxon>fabids</taxon>
        <taxon>Rosales</taxon>
        <taxon>Rosaceae</taxon>
        <taxon>Amygdaloideae</taxon>
        <taxon>Amygdaleae</taxon>
        <taxon>Prunus</taxon>
    </lineage>
</organism>